<dbReference type="NCBIfam" id="NF011291">
    <property type="entry name" value="PRK14703.1"/>
    <property type="match status" value="1"/>
</dbReference>
<proteinExistence type="inferred from homology"/>
<dbReference type="InterPro" id="IPR020059">
    <property type="entry name" value="Glu/Gln-tRNA-synth_Ib_codon-bd"/>
</dbReference>
<evidence type="ECO:0000256" key="1">
    <source>
        <dbReference type="ARBA" id="ARBA00005594"/>
    </source>
</evidence>
<dbReference type="HAMAP" id="MF_00126">
    <property type="entry name" value="Gln_tRNA_synth"/>
    <property type="match status" value="1"/>
</dbReference>
<dbReference type="InterPro" id="IPR020058">
    <property type="entry name" value="Glu/Gln-tRNA-synth_Ib_cat-dom"/>
</dbReference>
<evidence type="ECO:0000256" key="2">
    <source>
        <dbReference type="ARBA" id="ARBA00022490"/>
    </source>
</evidence>
<dbReference type="InterPro" id="IPR011035">
    <property type="entry name" value="Ribosomal_bL25/Gln-tRNA_synth"/>
</dbReference>
<evidence type="ECO:0000256" key="9">
    <source>
        <dbReference type="HAMAP-Rule" id="MF_00126"/>
    </source>
</evidence>
<dbReference type="CDD" id="cd00807">
    <property type="entry name" value="GlnRS_core"/>
    <property type="match status" value="1"/>
</dbReference>
<keyword evidence="16" id="KW-1185">Reference proteome</keyword>
<dbReference type="OrthoDB" id="9801560at2"/>
<dbReference type="InterPro" id="IPR022861">
    <property type="entry name" value="Gln_tRNA_ligase_bac"/>
</dbReference>
<dbReference type="FunFam" id="3.40.50.620:FF:000037">
    <property type="entry name" value="Glutamine--tRNA ligase cytoplasmic"/>
    <property type="match status" value="1"/>
</dbReference>
<feature type="binding site" evidence="9">
    <location>
        <begin position="62"/>
        <end position="64"/>
    </location>
    <ligand>
        <name>ATP</name>
        <dbReference type="ChEBI" id="CHEBI:30616"/>
    </ligand>
</feature>
<keyword evidence="3 9" id="KW-0436">Ligase</keyword>
<evidence type="ECO:0000256" key="8">
    <source>
        <dbReference type="ARBA" id="ARBA00048270"/>
    </source>
</evidence>
<dbReference type="PRINTS" id="PR00987">
    <property type="entry name" value="TRNASYNTHGLU"/>
</dbReference>
<keyword evidence="2 9" id="KW-0963">Cytoplasm</keyword>
<dbReference type="Pfam" id="PF20974">
    <property type="entry name" value="tRNA-synt_1c_C2"/>
    <property type="match status" value="1"/>
</dbReference>
<feature type="binding site" evidence="9">
    <location>
        <position position="262"/>
    </location>
    <ligand>
        <name>ATP</name>
        <dbReference type="ChEBI" id="CHEBI:30616"/>
    </ligand>
</feature>
<protein>
    <recommendedName>
        <fullName evidence="9">Glutamine--tRNA ligase</fullName>
        <ecNumber evidence="9">6.1.1.18</ecNumber>
    </recommendedName>
    <alternativeName>
        <fullName evidence="9">Glutaminyl-tRNA synthetase</fullName>
        <shortName evidence="9">GlnRS</shortName>
    </alternativeName>
</protein>
<feature type="domain" description="tRNA synthetases class I (E and Q) anti-codon binding" evidence="14">
    <location>
        <begin position="498"/>
        <end position="570"/>
    </location>
</feature>
<name>A0A562ZLQ1_9BURK</name>
<dbReference type="GO" id="GO:0005524">
    <property type="term" value="F:ATP binding"/>
    <property type="evidence" value="ECO:0007669"/>
    <property type="project" value="UniProtKB-UniRule"/>
</dbReference>
<dbReference type="GO" id="GO:0005829">
    <property type="term" value="C:cytosol"/>
    <property type="evidence" value="ECO:0007669"/>
    <property type="project" value="TreeGrafter"/>
</dbReference>
<feature type="short sequence motif" description="'KMSKS' region" evidence="9">
    <location>
        <begin position="304"/>
        <end position="308"/>
    </location>
</feature>
<dbReference type="InterPro" id="IPR001412">
    <property type="entry name" value="aa-tRNA-synth_I_CS"/>
</dbReference>
<dbReference type="SUPFAM" id="SSF52374">
    <property type="entry name" value="Nucleotidylyl transferase"/>
    <property type="match status" value="1"/>
</dbReference>
<evidence type="ECO:0000256" key="11">
    <source>
        <dbReference type="SAM" id="MobiDB-lite"/>
    </source>
</evidence>
<dbReference type="RefSeq" id="WP_145894767.1">
    <property type="nucleotide sequence ID" value="NZ_VOBQ01000015.1"/>
</dbReference>
<dbReference type="EMBL" id="VOBQ01000015">
    <property type="protein sequence ID" value="TWO69509.1"/>
    <property type="molecule type" value="Genomic_DNA"/>
</dbReference>
<evidence type="ECO:0000259" key="12">
    <source>
        <dbReference type="Pfam" id="PF00749"/>
    </source>
</evidence>
<dbReference type="GO" id="GO:0006424">
    <property type="term" value="P:glutamyl-tRNA aminoacylation"/>
    <property type="evidence" value="ECO:0007669"/>
    <property type="project" value="UniProtKB-UniRule"/>
</dbReference>
<gene>
    <name evidence="9" type="primary">glnS</name>
    <name evidence="15" type="ORF">FN976_19685</name>
</gene>
<dbReference type="InterPro" id="IPR004514">
    <property type="entry name" value="Gln-tRNA-synth"/>
</dbReference>
<evidence type="ECO:0000313" key="16">
    <source>
        <dbReference type="Proteomes" id="UP000318199"/>
    </source>
</evidence>
<comment type="catalytic activity">
    <reaction evidence="8 9">
        <text>tRNA(Gln) + L-glutamine + ATP = L-glutaminyl-tRNA(Gln) + AMP + diphosphate</text>
        <dbReference type="Rhea" id="RHEA:20121"/>
        <dbReference type="Rhea" id="RHEA-COMP:9662"/>
        <dbReference type="Rhea" id="RHEA-COMP:9681"/>
        <dbReference type="ChEBI" id="CHEBI:30616"/>
        <dbReference type="ChEBI" id="CHEBI:33019"/>
        <dbReference type="ChEBI" id="CHEBI:58359"/>
        <dbReference type="ChEBI" id="CHEBI:78442"/>
        <dbReference type="ChEBI" id="CHEBI:78521"/>
        <dbReference type="ChEBI" id="CHEBI:456215"/>
        <dbReference type="EC" id="6.1.1.18"/>
    </reaction>
</comment>
<evidence type="ECO:0000259" key="14">
    <source>
        <dbReference type="Pfam" id="PF20974"/>
    </source>
</evidence>
<evidence type="ECO:0000256" key="6">
    <source>
        <dbReference type="ARBA" id="ARBA00022917"/>
    </source>
</evidence>
<organism evidence="15 16">
    <name type="scientific">Caenimonas sedimenti</name>
    <dbReference type="NCBI Taxonomy" id="2596921"/>
    <lineage>
        <taxon>Bacteria</taxon>
        <taxon>Pseudomonadati</taxon>
        <taxon>Pseudomonadota</taxon>
        <taxon>Betaproteobacteria</taxon>
        <taxon>Burkholderiales</taxon>
        <taxon>Comamonadaceae</taxon>
        <taxon>Caenimonas</taxon>
    </lineage>
</organism>
<evidence type="ECO:0000256" key="3">
    <source>
        <dbReference type="ARBA" id="ARBA00022598"/>
    </source>
</evidence>
<dbReference type="Pfam" id="PF03950">
    <property type="entry name" value="tRNA-synt_1c_C"/>
    <property type="match status" value="1"/>
</dbReference>
<feature type="binding site" evidence="9">
    <location>
        <position position="243"/>
    </location>
    <ligand>
        <name>L-glutamine</name>
        <dbReference type="ChEBI" id="CHEBI:58359"/>
    </ligand>
</feature>
<dbReference type="Pfam" id="PF00749">
    <property type="entry name" value="tRNA-synt_1c"/>
    <property type="match status" value="1"/>
</dbReference>
<feature type="binding site" evidence="9">
    <location>
        <begin position="297"/>
        <end position="298"/>
    </location>
    <ligand>
        <name>ATP</name>
        <dbReference type="ChEBI" id="CHEBI:30616"/>
    </ligand>
</feature>
<dbReference type="Gene3D" id="2.40.240.10">
    <property type="entry name" value="Ribosomal Protein L25, Chain P"/>
    <property type="match status" value="2"/>
</dbReference>
<dbReference type="InterPro" id="IPR014729">
    <property type="entry name" value="Rossmann-like_a/b/a_fold"/>
</dbReference>
<evidence type="ECO:0000313" key="15">
    <source>
        <dbReference type="EMBL" id="TWO69509.1"/>
    </source>
</evidence>
<sequence>MASAPDSKDSPKPSNFLRQVIERDLEQGTYNQRNWGGGPGDAQQHQAGDRDPAKIRTRFPPEPNGYLHVGHAKSICLNFGLAADYGGVCHMRFDDTNPEKEEKEYVDGILDAVKWLGFSWDANGTEHLYHASDYFDFMYRAAEYLIEAGHAYVDEQTPEEMRANRGDFGRPGTDSPFRSRSIDENLQRFREMKDGKLADGSAVLRAKIDMASPNINLRDPTIYRIKTAEHHNTGNKWCIYPMYTFAHPIEDALENITHSLCTLEFEDQRPFYDWLLDRLAEGGLINTPHPRQYEFARLNLTYVITSKRKLKQLVDQGHVSGWDDPRMPTIVGLRRRGYTPESIQLFCDRIGVTKADSWIDYSTLEGALRDDLDPKAPRAMAVLDPVKLVITNWDELHGAGFLDACSAPVHPHHPEMGRREFKFGKELWIERTDYEETPPKGFHRLFPGNKVRLKYGHVIECTGALRDASGAITEVQARLVPDTKSGTPGSDAVKVKGVITWVAVADAVKAEVRLYDRLFSVPQPDTGETDFLEELNPESLKVVTGYVEPSAAALKGDDKVQFERHGYFVGDRKDHRGGGINPIFNRAASLKDSWASDPRGAR</sequence>
<dbReference type="InterPro" id="IPR049437">
    <property type="entry name" value="tRNA-synt_1c_C2"/>
</dbReference>
<dbReference type="Proteomes" id="UP000318199">
    <property type="component" value="Unassembled WGS sequence"/>
</dbReference>
<feature type="domain" description="Glutamyl/glutaminyl-tRNA synthetase class Ib catalytic" evidence="12">
    <location>
        <begin position="54"/>
        <end position="362"/>
    </location>
</feature>
<keyword evidence="5 9" id="KW-0067">ATP-binding</keyword>
<dbReference type="PANTHER" id="PTHR43097:SF5">
    <property type="entry name" value="GLUTAMATE--TRNA LIGASE"/>
    <property type="match status" value="1"/>
</dbReference>
<dbReference type="AlphaFoldDB" id="A0A562ZLQ1"/>
<keyword evidence="7 9" id="KW-0030">Aminoacyl-tRNA synthetase</keyword>
<comment type="subcellular location">
    <subcellularLocation>
        <location evidence="9">Cytoplasm</location>
    </subcellularLocation>
</comment>
<keyword evidence="6 9" id="KW-0648">Protein biosynthesis</keyword>
<evidence type="ECO:0000256" key="4">
    <source>
        <dbReference type="ARBA" id="ARBA00022741"/>
    </source>
</evidence>
<dbReference type="SUPFAM" id="SSF50715">
    <property type="entry name" value="Ribosomal protein L25-like"/>
    <property type="match status" value="1"/>
</dbReference>
<feature type="region of interest" description="Disordered" evidence="11">
    <location>
        <begin position="27"/>
        <end position="58"/>
    </location>
</feature>
<keyword evidence="4 9" id="KW-0547">Nucleotide-binding</keyword>
<dbReference type="InterPro" id="IPR050132">
    <property type="entry name" value="Gln/Glu-tRNA_Ligase"/>
</dbReference>
<evidence type="ECO:0000259" key="13">
    <source>
        <dbReference type="Pfam" id="PF03950"/>
    </source>
</evidence>
<dbReference type="GO" id="GO:0006425">
    <property type="term" value="P:glutaminyl-tRNA aminoacylation"/>
    <property type="evidence" value="ECO:0007669"/>
    <property type="project" value="UniProtKB-UniRule"/>
</dbReference>
<comment type="caution">
    <text evidence="9">Lacks conserved residue(s) required for the propagation of feature annotation.</text>
</comment>
<accession>A0A562ZLQ1</accession>
<dbReference type="PROSITE" id="PS00178">
    <property type="entry name" value="AA_TRNA_LIGASE_I"/>
    <property type="match status" value="1"/>
</dbReference>
<dbReference type="InterPro" id="IPR020056">
    <property type="entry name" value="Rbsml_bL25/Gln-tRNA_synth_N"/>
</dbReference>
<evidence type="ECO:0000256" key="7">
    <source>
        <dbReference type="ARBA" id="ARBA00023146"/>
    </source>
</evidence>
<comment type="similarity">
    <text evidence="1 9 10">Belongs to the class-I aminoacyl-tRNA synthetase family.</text>
</comment>
<reference evidence="15 16" key="1">
    <citation type="submission" date="2019-07" db="EMBL/GenBank/DDBJ databases">
        <title>Caenimonas sedimenti sp. nov., isolated from activated sludge.</title>
        <authorList>
            <person name="Xu J."/>
        </authorList>
    </citation>
    <scope>NUCLEOTIDE SEQUENCE [LARGE SCALE GENOMIC DNA]</scope>
    <source>
        <strain evidence="15 16">HX-9-20</strain>
    </source>
</reference>
<dbReference type="GO" id="GO:0004819">
    <property type="term" value="F:glutamine-tRNA ligase activity"/>
    <property type="evidence" value="ECO:0007669"/>
    <property type="project" value="UniProtKB-UniRule"/>
</dbReference>
<evidence type="ECO:0000256" key="5">
    <source>
        <dbReference type="ARBA" id="ARBA00022840"/>
    </source>
</evidence>
<comment type="caution">
    <text evidence="15">The sequence shown here is derived from an EMBL/GenBank/DDBJ whole genome shotgun (WGS) entry which is preliminary data.</text>
</comment>
<evidence type="ECO:0000256" key="10">
    <source>
        <dbReference type="RuleBase" id="RU363037"/>
    </source>
</evidence>
<dbReference type="NCBIfam" id="TIGR00440">
    <property type="entry name" value="glnS"/>
    <property type="match status" value="1"/>
</dbReference>
<comment type="subunit">
    <text evidence="9">Monomer.</text>
</comment>
<dbReference type="Gene3D" id="3.40.50.620">
    <property type="entry name" value="HUPs"/>
    <property type="match status" value="1"/>
</dbReference>
<dbReference type="EC" id="6.1.1.18" evidence="9"/>
<dbReference type="InterPro" id="IPR000924">
    <property type="entry name" value="Glu/Gln-tRNA-synth"/>
</dbReference>
<dbReference type="PANTHER" id="PTHR43097">
    <property type="entry name" value="GLUTAMINE-TRNA LIGASE"/>
    <property type="match status" value="1"/>
</dbReference>
<feature type="domain" description="Glutamyl/glutaminyl-tRNA synthetase class Ib anti-codon binding" evidence="13">
    <location>
        <begin position="376"/>
        <end position="479"/>
    </location>
</feature>
<feature type="binding site" evidence="9">
    <location>
        <position position="94"/>
    </location>
    <ligand>
        <name>L-glutamine</name>
        <dbReference type="ChEBI" id="CHEBI:58359"/>
    </ligand>
</feature>